<feature type="compositionally biased region" description="Low complexity" evidence="1">
    <location>
        <begin position="15"/>
        <end position="25"/>
    </location>
</feature>
<evidence type="ECO:0000313" key="3">
    <source>
        <dbReference type="EMBL" id="KAH9368011.1"/>
    </source>
</evidence>
<keyword evidence="4" id="KW-1185">Reference proteome</keyword>
<dbReference type="Proteomes" id="UP000821853">
    <property type="component" value="Chromosome 2"/>
</dbReference>
<protein>
    <recommendedName>
        <fullName evidence="2">G-protein coupled receptors family 2 profile 1 domain-containing protein</fullName>
    </recommendedName>
</protein>
<dbReference type="VEuPathDB" id="VectorBase:HLOH_060932"/>
<dbReference type="AlphaFoldDB" id="A0A9J6FYS2"/>
<dbReference type="Gene3D" id="4.10.1240.10">
    <property type="entry name" value="GPCR, family 2, extracellular hormone receptor domain"/>
    <property type="match status" value="1"/>
</dbReference>
<dbReference type="SMART" id="SM00008">
    <property type="entry name" value="HormR"/>
    <property type="match status" value="1"/>
</dbReference>
<dbReference type="GO" id="GO:0004930">
    <property type="term" value="F:G protein-coupled receptor activity"/>
    <property type="evidence" value="ECO:0007669"/>
    <property type="project" value="InterPro"/>
</dbReference>
<proteinExistence type="predicted"/>
<dbReference type="OrthoDB" id="347083at2759"/>
<feature type="compositionally biased region" description="Basic and acidic residues" evidence="1">
    <location>
        <begin position="27"/>
        <end position="40"/>
    </location>
</feature>
<dbReference type="Pfam" id="PF02793">
    <property type="entry name" value="HRM"/>
    <property type="match status" value="1"/>
</dbReference>
<dbReference type="InterPro" id="IPR036445">
    <property type="entry name" value="GPCR_2_extracell_dom_sf"/>
</dbReference>
<gene>
    <name evidence="3" type="ORF">HPB48_015461</name>
</gene>
<reference evidence="3 4" key="1">
    <citation type="journal article" date="2020" name="Cell">
        <title>Large-Scale Comparative Analyses of Tick Genomes Elucidate Their Genetic Diversity and Vector Capacities.</title>
        <authorList>
            <consortium name="Tick Genome and Microbiome Consortium (TIGMIC)"/>
            <person name="Jia N."/>
            <person name="Wang J."/>
            <person name="Shi W."/>
            <person name="Du L."/>
            <person name="Sun Y."/>
            <person name="Zhan W."/>
            <person name="Jiang J.F."/>
            <person name="Wang Q."/>
            <person name="Zhang B."/>
            <person name="Ji P."/>
            <person name="Bell-Sakyi L."/>
            <person name="Cui X.M."/>
            <person name="Yuan T.T."/>
            <person name="Jiang B.G."/>
            <person name="Yang W.F."/>
            <person name="Lam T.T."/>
            <person name="Chang Q.C."/>
            <person name="Ding S.J."/>
            <person name="Wang X.J."/>
            <person name="Zhu J.G."/>
            <person name="Ruan X.D."/>
            <person name="Zhao L."/>
            <person name="Wei J.T."/>
            <person name="Ye R.Z."/>
            <person name="Que T.C."/>
            <person name="Du C.H."/>
            <person name="Zhou Y.H."/>
            <person name="Cheng J.X."/>
            <person name="Dai P.F."/>
            <person name="Guo W.B."/>
            <person name="Han X.H."/>
            <person name="Huang E.J."/>
            <person name="Li L.F."/>
            <person name="Wei W."/>
            <person name="Gao Y.C."/>
            <person name="Liu J.Z."/>
            <person name="Shao H.Z."/>
            <person name="Wang X."/>
            <person name="Wang C.C."/>
            <person name="Yang T.C."/>
            <person name="Huo Q.B."/>
            <person name="Li W."/>
            <person name="Chen H.Y."/>
            <person name="Chen S.E."/>
            <person name="Zhou L.G."/>
            <person name="Ni X.B."/>
            <person name="Tian J.H."/>
            <person name="Sheng Y."/>
            <person name="Liu T."/>
            <person name="Pan Y.S."/>
            <person name="Xia L.Y."/>
            <person name="Li J."/>
            <person name="Zhao F."/>
            <person name="Cao W.C."/>
        </authorList>
    </citation>
    <scope>NUCLEOTIDE SEQUENCE [LARGE SCALE GENOMIC DNA]</scope>
    <source>
        <strain evidence="3">HaeL-2018</strain>
    </source>
</reference>
<dbReference type="EMBL" id="JABSTR010000004">
    <property type="protein sequence ID" value="KAH9368011.1"/>
    <property type="molecule type" value="Genomic_DNA"/>
</dbReference>
<organism evidence="3 4">
    <name type="scientific">Haemaphysalis longicornis</name>
    <name type="common">Bush tick</name>
    <dbReference type="NCBI Taxonomy" id="44386"/>
    <lineage>
        <taxon>Eukaryota</taxon>
        <taxon>Metazoa</taxon>
        <taxon>Ecdysozoa</taxon>
        <taxon>Arthropoda</taxon>
        <taxon>Chelicerata</taxon>
        <taxon>Arachnida</taxon>
        <taxon>Acari</taxon>
        <taxon>Parasitiformes</taxon>
        <taxon>Ixodida</taxon>
        <taxon>Ixodoidea</taxon>
        <taxon>Ixodidae</taxon>
        <taxon>Haemaphysalinae</taxon>
        <taxon>Haemaphysalis</taxon>
    </lineage>
</organism>
<dbReference type="InterPro" id="IPR001879">
    <property type="entry name" value="GPCR_2_extracellular_dom"/>
</dbReference>
<feature type="region of interest" description="Disordered" evidence="1">
    <location>
        <begin position="1"/>
        <end position="60"/>
    </location>
</feature>
<sequence length="216" mass="23631">MHPANYIRGPRLPVAASSSAASSSANHGRDGHHASGEKSSDLPAQISKAASTTTESSQDDYGAVQLGTHCEPTEETTSSLGWNETEGGVVAAQPCPGGYQGIVYRPCYNSGLWGASDYTDCRLERLANIRNLIYYHLHNNLIEGLYHLADDLARYLAAADMRSPMDRLDTMDTLNAVLQTKLALRLRNGFDIAFVQASYVPCFTPRRSRLHRAFLN</sequence>
<evidence type="ECO:0000256" key="1">
    <source>
        <dbReference type="SAM" id="MobiDB-lite"/>
    </source>
</evidence>
<dbReference type="PROSITE" id="PS50227">
    <property type="entry name" value="G_PROTEIN_RECEP_F2_3"/>
    <property type="match status" value="1"/>
</dbReference>
<feature type="domain" description="G-protein coupled receptors family 2 profile 1" evidence="2">
    <location>
        <begin position="70"/>
        <end position="125"/>
    </location>
</feature>
<dbReference type="SUPFAM" id="SSF111418">
    <property type="entry name" value="Hormone receptor domain"/>
    <property type="match status" value="1"/>
</dbReference>
<dbReference type="GO" id="GO:0016020">
    <property type="term" value="C:membrane"/>
    <property type="evidence" value="ECO:0007669"/>
    <property type="project" value="InterPro"/>
</dbReference>
<comment type="caution">
    <text evidence="3">The sequence shown here is derived from an EMBL/GenBank/DDBJ whole genome shotgun (WGS) entry which is preliminary data.</text>
</comment>
<evidence type="ECO:0000313" key="4">
    <source>
        <dbReference type="Proteomes" id="UP000821853"/>
    </source>
</evidence>
<accession>A0A9J6FYS2</accession>
<evidence type="ECO:0000259" key="2">
    <source>
        <dbReference type="PROSITE" id="PS50227"/>
    </source>
</evidence>
<name>A0A9J6FYS2_HAELO</name>